<name>A0ABR9UZ24_9CHRO</name>
<dbReference type="EMBL" id="JADEWN010000106">
    <property type="protein sequence ID" value="MBE9193579.1"/>
    <property type="molecule type" value="Genomic_DNA"/>
</dbReference>
<keyword evidence="3" id="KW-1185">Reference proteome</keyword>
<dbReference type="InterPro" id="IPR012338">
    <property type="entry name" value="Beta-lactam/transpept-like"/>
</dbReference>
<dbReference type="InterPro" id="IPR001466">
    <property type="entry name" value="Beta-lactam-related"/>
</dbReference>
<evidence type="ECO:0000313" key="2">
    <source>
        <dbReference type="EMBL" id="MBE9193579.1"/>
    </source>
</evidence>
<sequence>MNLLLKKVLQKQLDESLLFTPCLGINVTLQDEKYGFWTGSSGFLEPQKRTPMPIEGQFYIYSITKTFTAVCLLQMVQNGELSLEDPIIDWLPNLPLPRSVTIRRLLNHTSGVPNYSIATYMPAVAASPSLPWSYHKFLELTCTGKLDFEPGASFNYSNTGYMLLLKLIETISKDTFSNTLRSQIFQPLELQKTYVAQDIDKRTLVPGFCRYLNSNRLIENVIPKYHPGWCTTGVIVSTTHEIIQFYEDLFSHKLLKPEQLIEMCQYVSIGQNTSPFFNKPGYGLGLMIDLESNYGEQFGHGGDGPGYNTWVMHLPNFQGHKLTMAVFCNTSMGSHPFNLINDLLFILSNV</sequence>
<organism evidence="2 3">
    <name type="scientific">Gloeocapsopsis crepidinum LEGE 06123</name>
    <dbReference type="NCBI Taxonomy" id="588587"/>
    <lineage>
        <taxon>Bacteria</taxon>
        <taxon>Bacillati</taxon>
        <taxon>Cyanobacteriota</taxon>
        <taxon>Cyanophyceae</taxon>
        <taxon>Oscillatoriophycideae</taxon>
        <taxon>Chroococcales</taxon>
        <taxon>Chroococcaceae</taxon>
        <taxon>Gloeocapsopsis</taxon>
    </lineage>
</organism>
<evidence type="ECO:0000313" key="3">
    <source>
        <dbReference type="Proteomes" id="UP000651156"/>
    </source>
</evidence>
<reference evidence="2 3" key="1">
    <citation type="submission" date="2020-10" db="EMBL/GenBank/DDBJ databases">
        <authorList>
            <person name="Castelo-Branco R."/>
            <person name="Eusebio N."/>
            <person name="Adriana R."/>
            <person name="Vieira A."/>
            <person name="Brugerolle De Fraissinette N."/>
            <person name="Rezende De Castro R."/>
            <person name="Schneider M.P."/>
            <person name="Vasconcelos V."/>
            <person name="Leao P.N."/>
        </authorList>
    </citation>
    <scope>NUCLEOTIDE SEQUENCE [LARGE SCALE GENOMIC DNA]</scope>
    <source>
        <strain evidence="2 3">LEGE 06123</strain>
    </source>
</reference>
<protein>
    <submittedName>
        <fullName evidence="2">Beta-lactamase family protein</fullName>
    </submittedName>
</protein>
<dbReference type="Proteomes" id="UP000651156">
    <property type="component" value="Unassembled WGS sequence"/>
</dbReference>
<dbReference type="SUPFAM" id="SSF56601">
    <property type="entry name" value="beta-lactamase/transpeptidase-like"/>
    <property type="match status" value="1"/>
</dbReference>
<dbReference type="InterPro" id="IPR050491">
    <property type="entry name" value="AmpC-like"/>
</dbReference>
<dbReference type="Pfam" id="PF00144">
    <property type="entry name" value="Beta-lactamase"/>
    <property type="match status" value="1"/>
</dbReference>
<proteinExistence type="predicted"/>
<dbReference type="PANTHER" id="PTHR46825:SF7">
    <property type="entry name" value="D-ALANYL-D-ALANINE CARBOXYPEPTIDASE"/>
    <property type="match status" value="1"/>
</dbReference>
<dbReference type="RefSeq" id="WP_193934955.1">
    <property type="nucleotide sequence ID" value="NZ_CAWPMZ010000007.1"/>
</dbReference>
<comment type="caution">
    <text evidence="2">The sequence shown here is derived from an EMBL/GenBank/DDBJ whole genome shotgun (WGS) entry which is preliminary data.</text>
</comment>
<feature type="domain" description="Beta-lactamase-related" evidence="1">
    <location>
        <begin position="41"/>
        <end position="333"/>
    </location>
</feature>
<dbReference type="Gene3D" id="3.40.710.10">
    <property type="entry name" value="DD-peptidase/beta-lactamase superfamily"/>
    <property type="match status" value="1"/>
</dbReference>
<gene>
    <name evidence="2" type="ORF">IQ230_25285</name>
</gene>
<dbReference type="PANTHER" id="PTHR46825">
    <property type="entry name" value="D-ALANYL-D-ALANINE-CARBOXYPEPTIDASE/ENDOPEPTIDASE AMPH"/>
    <property type="match status" value="1"/>
</dbReference>
<evidence type="ECO:0000259" key="1">
    <source>
        <dbReference type="Pfam" id="PF00144"/>
    </source>
</evidence>
<accession>A0ABR9UZ24</accession>